<dbReference type="PANTHER" id="PTHR31827:SF1">
    <property type="entry name" value="EMB|CAB89363.1"/>
    <property type="match status" value="1"/>
</dbReference>
<evidence type="ECO:0000259" key="2">
    <source>
        <dbReference type="Pfam" id="PF24906"/>
    </source>
</evidence>
<dbReference type="eggNOG" id="ENOG502SNRK">
    <property type="taxonomic scope" value="Eukaryota"/>
</dbReference>
<reference evidence="4" key="2">
    <citation type="submission" date="2010-04" db="EMBL/GenBank/DDBJ databases">
        <authorList>
            <person name="Buell R."/>
            <person name="Hamilton J."/>
            <person name="Hostetler J."/>
        </authorList>
    </citation>
    <scope>NUCLEOTIDE SEQUENCE [LARGE SCALE GENOMIC DNA]</scope>
    <source>
        <strain evidence="4">DAOM:BR144</strain>
    </source>
</reference>
<dbReference type="InterPro" id="IPR056866">
    <property type="entry name" value="Znf_WRKY19"/>
</dbReference>
<reference evidence="3" key="3">
    <citation type="submission" date="2015-02" db="UniProtKB">
        <authorList>
            <consortium name="EnsemblProtists"/>
        </authorList>
    </citation>
    <scope>IDENTIFICATION</scope>
    <source>
        <strain evidence="3">DAOM BR144</strain>
    </source>
</reference>
<dbReference type="PANTHER" id="PTHR31827">
    <property type="entry name" value="EMB|CAB89363.1"/>
    <property type="match status" value="1"/>
</dbReference>
<evidence type="ECO:0000313" key="4">
    <source>
        <dbReference type="Proteomes" id="UP000019132"/>
    </source>
</evidence>
<feature type="region of interest" description="Disordered" evidence="1">
    <location>
        <begin position="41"/>
        <end position="63"/>
    </location>
</feature>
<evidence type="ECO:0000256" key="1">
    <source>
        <dbReference type="SAM" id="MobiDB-lite"/>
    </source>
</evidence>
<dbReference type="AlphaFoldDB" id="K3XBT7"/>
<feature type="domain" description="WRKY19-like zinc finger" evidence="2">
    <location>
        <begin position="306"/>
        <end position="329"/>
    </location>
</feature>
<feature type="compositionally biased region" description="Polar residues" evidence="1">
    <location>
        <begin position="157"/>
        <end position="173"/>
    </location>
</feature>
<dbReference type="VEuPathDB" id="FungiDB:PYU1_G014655"/>
<feature type="domain" description="WRKY19-like zinc finger" evidence="2">
    <location>
        <begin position="284"/>
        <end position="305"/>
    </location>
</feature>
<reference evidence="4" key="1">
    <citation type="journal article" date="2010" name="Genome Biol.">
        <title>Genome sequence of the necrotrophic plant pathogen Pythium ultimum reveals original pathogenicity mechanisms and effector repertoire.</title>
        <authorList>
            <person name="Levesque C.A."/>
            <person name="Brouwer H."/>
            <person name="Cano L."/>
            <person name="Hamilton J.P."/>
            <person name="Holt C."/>
            <person name="Huitema E."/>
            <person name="Raffaele S."/>
            <person name="Robideau G.P."/>
            <person name="Thines M."/>
            <person name="Win J."/>
            <person name="Zerillo M.M."/>
            <person name="Beakes G.W."/>
            <person name="Boore J.L."/>
            <person name="Busam D."/>
            <person name="Dumas B."/>
            <person name="Ferriera S."/>
            <person name="Fuerstenberg S.I."/>
            <person name="Gachon C.M."/>
            <person name="Gaulin E."/>
            <person name="Govers F."/>
            <person name="Grenville-Briggs L."/>
            <person name="Horner N."/>
            <person name="Hostetler J."/>
            <person name="Jiang R.H."/>
            <person name="Johnson J."/>
            <person name="Krajaejun T."/>
            <person name="Lin H."/>
            <person name="Meijer H.J."/>
            <person name="Moore B."/>
            <person name="Morris P."/>
            <person name="Phuntmart V."/>
            <person name="Puiu D."/>
            <person name="Shetty J."/>
            <person name="Stajich J.E."/>
            <person name="Tripathy S."/>
            <person name="Wawra S."/>
            <person name="van West P."/>
            <person name="Whitty B.R."/>
            <person name="Coutinho P.M."/>
            <person name="Henrissat B."/>
            <person name="Martin F."/>
            <person name="Thomas P.D."/>
            <person name="Tyler B.M."/>
            <person name="De Vries R.P."/>
            <person name="Kamoun S."/>
            <person name="Yandell M."/>
            <person name="Tisserat N."/>
            <person name="Buell C.R."/>
        </authorList>
    </citation>
    <scope>NUCLEOTIDE SEQUENCE</scope>
    <source>
        <strain evidence="4">DAOM:BR144</strain>
    </source>
</reference>
<name>K3XBT7_GLOUD</name>
<feature type="region of interest" description="Disordered" evidence="1">
    <location>
        <begin position="124"/>
        <end position="225"/>
    </location>
</feature>
<keyword evidence="4" id="KW-1185">Reference proteome</keyword>
<dbReference type="EMBL" id="GL376594">
    <property type="status" value="NOT_ANNOTATED_CDS"/>
    <property type="molecule type" value="Genomic_DNA"/>
</dbReference>
<protein>
    <recommendedName>
        <fullName evidence="2">WRKY19-like zinc finger domain-containing protein</fullName>
    </recommendedName>
</protein>
<proteinExistence type="predicted"/>
<dbReference type="InParanoid" id="K3XBT7"/>
<organism evidence="3 4">
    <name type="scientific">Globisporangium ultimum (strain ATCC 200006 / CBS 805.95 / DAOM BR144)</name>
    <name type="common">Pythium ultimum</name>
    <dbReference type="NCBI Taxonomy" id="431595"/>
    <lineage>
        <taxon>Eukaryota</taxon>
        <taxon>Sar</taxon>
        <taxon>Stramenopiles</taxon>
        <taxon>Oomycota</taxon>
        <taxon>Peronosporomycetes</taxon>
        <taxon>Pythiales</taxon>
        <taxon>Pythiaceae</taxon>
        <taxon>Globisporangium</taxon>
    </lineage>
</organism>
<feature type="compositionally biased region" description="Low complexity" evidence="1">
    <location>
        <begin position="178"/>
        <end position="190"/>
    </location>
</feature>
<accession>K3XBT7</accession>
<dbReference type="HOGENOM" id="CLU_044935_2_0_1"/>
<sequence length="366" mass="39195">MERHGTIASNIVPAQTAQRWAHGLQQLQAYAVASTLNPLQRSDLEPSATPRTSVHERPHGVDSSPHQYAHMMEISSHDAMHSDEDATNAPTSSKASLDFIMNDGLSSTTKAAVACSAANEARDLPNKEVRSTRAVRQSARLPSTSRSLNANAAPANRTRSTTSTAPSQPSVDSDATESDPSLLSSPSSSSNKRSRHAVTERKKSTKVATSGSKPKAIEKSKATDALSYEEKRRARECKVDGCPNYIINKGLCFRHGGGKKCSEEGCSSSAKNAGKCWKHGGSVKCLVDGCDRRGKSRGFCWAHGGGTKCSSSSCAKVAVSNGYCWAHGGGKRCAYEGCKKAAYERTHNYCVKHHEQLKDGNVTLEV</sequence>
<feature type="domain" description="WRKY19-like zinc finger" evidence="2">
    <location>
        <begin position="258"/>
        <end position="281"/>
    </location>
</feature>
<feature type="compositionally biased region" description="Basic and acidic residues" evidence="1">
    <location>
        <begin position="215"/>
        <end position="225"/>
    </location>
</feature>
<dbReference type="Proteomes" id="UP000019132">
    <property type="component" value="Unassembled WGS sequence"/>
</dbReference>
<feature type="compositionally biased region" description="Polar residues" evidence="1">
    <location>
        <begin position="140"/>
        <end position="150"/>
    </location>
</feature>
<dbReference type="EnsemblProtists" id="PYU1_T014686">
    <property type="protein sequence ID" value="PYU1_T014686"/>
    <property type="gene ID" value="PYU1_G014655"/>
</dbReference>
<dbReference type="Pfam" id="PF24906">
    <property type="entry name" value="Zf_WRKY19"/>
    <property type="match status" value="3"/>
</dbReference>
<evidence type="ECO:0000313" key="3">
    <source>
        <dbReference type="EnsemblProtists" id="PYU1_T014686"/>
    </source>
</evidence>